<accession>A0ABX0TR59</accession>
<evidence type="ECO:0000313" key="2">
    <source>
        <dbReference type="Proteomes" id="UP000727456"/>
    </source>
</evidence>
<dbReference type="InterPro" id="IPR029039">
    <property type="entry name" value="Flavoprotein-like_sf"/>
</dbReference>
<comment type="caution">
    <text evidence="1">The sequence shown here is derived from an EMBL/GenBank/DDBJ whole genome shotgun (WGS) entry which is preliminary data.</text>
</comment>
<reference evidence="1 2" key="1">
    <citation type="submission" date="2020-03" db="EMBL/GenBank/DDBJ databases">
        <title>Genomic Encyclopedia of Type Strains, Phase III (KMG-III): the genomes of soil and plant-associated and newly described type strains.</title>
        <authorList>
            <person name="Whitman W."/>
        </authorList>
    </citation>
    <scope>NUCLEOTIDE SEQUENCE [LARGE SCALE GENOMIC DNA]</scope>
    <source>
        <strain evidence="1 2">CECT 8804</strain>
    </source>
</reference>
<protein>
    <recommendedName>
        <fullName evidence="3">Arsenical resistance protein ArsH</fullName>
    </recommendedName>
</protein>
<dbReference type="EMBL" id="JAAOZC010000003">
    <property type="protein sequence ID" value="NIJ07997.1"/>
    <property type="molecule type" value="Genomic_DNA"/>
</dbReference>
<evidence type="ECO:0008006" key="3">
    <source>
        <dbReference type="Google" id="ProtNLM"/>
    </source>
</evidence>
<dbReference type="Proteomes" id="UP000727456">
    <property type="component" value="Unassembled WGS sequence"/>
</dbReference>
<keyword evidence="2" id="KW-1185">Reference proteome</keyword>
<evidence type="ECO:0000313" key="1">
    <source>
        <dbReference type="EMBL" id="NIJ07997.1"/>
    </source>
</evidence>
<proteinExistence type="predicted"/>
<dbReference type="Gene3D" id="3.40.50.360">
    <property type="match status" value="1"/>
</dbReference>
<sequence length="47" mass="5168">MSRLRALSDPDHLPALDRSFAIDRPGLGLGADQPPPRILLLYGSLRE</sequence>
<gene>
    <name evidence="1" type="ORF">FHS31_001607</name>
</gene>
<organism evidence="1 2">
    <name type="scientific">Sphingomonas vulcanisoli</name>
    <dbReference type="NCBI Taxonomy" id="1658060"/>
    <lineage>
        <taxon>Bacteria</taxon>
        <taxon>Pseudomonadati</taxon>
        <taxon>Pseudomonadota</taxon>
        <taxon>Alphaproteobacteria</taxon>
        <taxon>Sphingomonadales</taxon>
        <taxon>Sphingomonadaceae</taxon>
        <taxon>Sphingomonas</taxon>
    </lineage>
</organism>
<name>A0ABX0TR59_9SPHN</name>